<dbReference type="PROSITE" id="PS50887">
    <property type="entry name" value="GGDEF"/>
    <property type="match status" value="1"/>
</dbReference>
<dbReference type="Gene3D" id="1.10.8.500">
    <property type="entry name" value="HAMP domain in histidine kinase"/>
    <property type="match status" value="1"/>
</dbReference>
<dbReference type="GO" id="GO:0005886">
    <property type="term" value="C:plasma membrane"/>
    <property type="evidence" value="ECO:0007669"/>
    <property type="project" value="UniProtKB-SubCell"/>
</dbReference>
<dbReference type="PROSITE" id="PS50885">
    <property type="entry name" value="HAMP"/>
    <property type="match status" value="1"/>
</dbReference>
<dbReference type="PANTHER" id="PTHR33121:SF70">
    <property type="entry name" value="SIGNALING PROTEIN YKOW"/>
    <property type="match status" value="1"/>
</dbReference>
<comment type="subcellular location">
    <subcellularLocation>
        <location evidence="1">Cell membrane</location>
        <topology evidence="1">Multi-pass membrane protein</topology>
    </subcellularLocation>
</comment>
<dbReference type="InterPro" id="IPR035919">
    <property type="entry name" value="EAL_sf"/>
</dbReference>
<dbReference type="SMART" id="SM00052">
    <property type="entry name" value="EAL"/>
    <property type="match status" value="1"/>
</dbReference>
<name>A0ABD7SNU4_VIBCL</name>
<comment type="caution">
    <text evidence="9">The sequence shown here is derived from an EMBL/GenBank/DDBJ whole genome shotgun (WGS) entry which is preliminary data.</text>
</comment>
<dbReference type="CDD" id="cd01949">
    <property type="entry name" value="GGDEF"/>
    <property type="match status" value="1"/>
</dbReference>
<evidence type="ECO:0000259" key="8">
    <source>
        <dbReference type="PROSITE" id="PS50887"/>
    </source>
</evidence>
<dbReference type="InterPro" id="IPR000160">
    <property type="entry name" value="GGDEF_dom"/>
</dbReference>
<dbReference type="AlphaFoldDB" id="A0ABD7SNU4"/>
<accession>A0ABD7SNU4</accession>
<keyword evidence="3" id="KW-0812">Transmembrane</keyword>
<evidence type="ECO:0000256" key="2">
    <source>
        <dbReference type="ARBA" id="ARBA00022475"/>
    </source>
</evidence>
<dbReference type="EMBL" id="VSIJ01000023">
    <property type="protein sequence ID" value="TXX66276.1"/>
    <property type="molecule type" value="Genomic_DNA"/>
</dbReference>
<evidence type="ECO:0000256" key="4">
    <source>
        <dbReference type="ARBA" id="ARBA00022989"/>
    </source>
</evidence>
<dbReference type="CDD" id="cd01948">
    <property type="entry name" value="EAL"/>
    <property type="match status" value="1"/>
</dbReference>
<dbReference type="SUPFAM" id="SSF141868">
    <property type="entry name" value="EAL domain-like"/>
    <property type="match status" value="1"/>
</dbReference>
<dbReference type="NCBIfam" id="TIGR00254">
    <property type="entry name" value="GGDEF"/>
    <property type="match status" value="1"/>
</dbReference>
<dbReference type="InterPro" id="IPR050706">
    <property type="entry name" value="Cyclic-di-GMP_PDE-like"/>
</dbReference>
<evidence type="ECO:0000256" key="1">
    <source>
        <dbReference type="ARBA" id="ARBA00004651"/>
    </source>
</evidence>
<dbReference type="SMART" id="SM00267">
    <property type="entry name" value="GGDEF"/>
    <property type="match status" value="1"/>
</dbReference>
<dbReference type="Pfam" id="PF00990">
    <property type="entry name" value="GGDEF"/>
    <property type="match status" value="1"/>
</dbReference>
<dbReference type="Gene3D" id="3.20.20.450">
    <property type="entry name" value="EAL domain"/>
    <property type="match status" value="1"/>
</dbReference>
<dbReference type="InterPro" id="IPR001633">
    <property type="entry name" value="EAL_dom"/>
</dbReference>
<protein>
    <submittedName>
        <fullName evidence="9">EAL domain-containing protein</fullName>
    </submittedName>
</protein>
<dbReference type="Pfam" id="PF02743">
    <property type="entry name" value="dCache_1"/>
    <property type="match status" value="1"/>
</dbReference>
<dbReference type="InterPro" id="IPR029787">
    <property type="entry name" value="Nucleotide_cyclase"/>
</dbReference>
<dbReference type="SUPFAM" id="SSF55073">
    <property type="entry name" value="Nucleotide cyclase"/>
    <property type="match status" value="1"/>
</dbReference>
<evidence type="ECO:0000256" key="5">
    <source>
        <dbReference type="ARBA" id="ARBA00023136"/>
    </source>
</evidence>
<proteinExistence type="predicted"/>
<gene>
    <name evidence="9" type="ORF">FXF03_08135</name>
</gene>
<dbReference type="Proteomes" id="UP000323819">
    <property type="component" value="Unassembled WGS sequence"/>
</dbReference>
<keyword evidence="4" id="KW-1133">Transmembrane helix</keyword>
<dbReference type="Gene3D" id="3.30.70.270">
    <property type="match status" value="1"/>
</dbReference>
<dbReference type="CDD" id="cd12913">
    <property type="entry name" value="PDC1_MCP_like"/>
    <property type="match status" value="1"/>
</dbReference>
<evidence type="ECO:0000259" key="7">
    <source>
        <dbReference type="PROSITE" id="PS50885"/>
    </source>
</evidence>
<evidence type="ECO:0000256" key="3">
    <source>
        <dbReference type="ARBA" id="ARBA00022692"/>
    </source>
</evidence>
<dbReference type="PANTHER" id="PTHR33121">
    <property type="entry name" value="CYCLIC DI-GMP PHOSPHODIESTERASE PDEF"/>
    <property type="match status" value="1"/>
</dbReference>
<sequence length="850" mass="95139">MRLEKGMPLKRQIRLKTAIILPFVLTFLFMILAMAAVQTYRYEQTVKELSSKKLSYLTDSISQRLSDFLNRPFFANQMIAYNVGFHHLYQLNDVSRIEDFIRAAANPIGNNIQQIDVVGFGGVNGEYVGLRRDAPEQYSLMLKDARTDDKLVIYQTATKNDQLRTVIDNYDPRVRPWFAPVAQKPSPQWSSVYTNMDEKQEITLSALSPVFQDKRFIGVMVSDVKLNTFNQFLSELKQRMNADVYVMDKQHRLIAHSGEGSVVSWGTPLSPKGERLFASENRNPIIRSSAEQLDLQGLNVGTFTTYVNQQRYFNQASAFTDQYGLTWYISVSIAEGDLLGSLPENQKTSWAIGLLVSLVGLGLGLMALNRVANPIISTASAARQLANGDWTASMPKPGKIYETSLLVQAFIEMTNSLKASFKALRSQLVYDSLTQLLSREGLVEHCHQIPQLNGGLILIGIDKFRDINDSLGHHQADQLLVAIAQRLKVTFPEPALIARIGGDEFAIYLPDVNQQDDLKSVATDDILKLFASPFSMPSDNIAVNVSIGIVYLEEPNMTVWLRNGSIALSNAKAEHTHISFYSPEMANASRKRMLMVTQIKLALDNQEFVPFYQPIVDLNSGEVLGAEALARWISPEFGLIPPMDFIPIAEESGLINAIGEQILRQACADTVRGIAENKWPSTFHMHVNLSVNQLSHPDFIAQLHSVLDESGLQPANLTLEITESRIVDNDPVILHNMLELKKARIHIAIDDFGTGYSSLAYLHKLPFDCLKIDREFVSQLNAYNIENSVVAAIVNMTRGFKVELVAEGIETQEQVDLLNQLGCPRGQGFLFSKPMAYQDWPTDLVNMKQS</sequence>
<evidence type="ECO:0000313" key="9">
    <source>
        <dbReference type="EMBL" id="TXX66276.1"/>
    </source>
</evidence>
<reference evidence="9 10" key="1">
    <citation type="submission" date="2019-06" db="EMBL/GenBank/DDBJ databases">
        <title>Vibrio cholerae phylogeny based on whole-genome sequencing reveals genetic diversity and population strucutre.</title>
        <authorList>
            <person name="Zhiqiu Y."/>
            <person name="Bin L."/>
            <person name="Lingyan J."/>
        </authorList>
    </citation>
    <scope>NUCLEOTIDE SEQUENCE [LARGE SCALE GENOMIC DNA]</scope>
    <source>
        <strain evidence="9 10">N2814</strain>
    </source>
</reference>
<organism evidence="9 10">
    <name type="scientific">Vibrio cholerae</name>
    <dbReference type="NCBI Taxonomy" id="666"/>
    <lineage>
        <taxon>Bacteria</taxon>
        <taxon>Pseudomonadati</taxon>
        <taxon>Pseudomonadota</taxon>
        <taxon>Gammaproteobacteria</taxon>
        <taxon>Vibrionales</taxon>
        <taxon>Vibrionaceae</taxon>
        <taxon>Vibrio</taxon>
    </lineage>
</organism>
<evidence type="ECO:0000259" key="6">
    <source>
        <dbReference type="PROSITE" id="PS50883"/>
    </source>
</evidence>
<dbReference type="InterPro" id="IPR033479">
    <property type="entry name" value="dCache_1"/>
</dbReference>
<feature type="domain" description="EAL" evidence="6">
    <location>
        <begin position="592"/>
        <end position="848"/>
    </location>
</feature>
<dbReference type="Gene3D" id="3.30.450.20">
    <property type="entry name" value="PAS domain"/>
    <property type="match status" value="2"/>
</dbReference>
<feature type="domain" description="HAMP" evidence="7">
    <location>
        <begin position="369"/>
        <end position="422"/>
    </location>
</feature>
<keyword evidence="2" id="KW-1003">Cell membrane</keyword>
<dbReference type="PROSITE" id="PS50883">
    <property type="entry name" value="EAL"/>
    <property type="match status" value="1"/>
</dbReference>
<dbReference type="Pfam" id="PF00563">
    <property type="entry name" value="EAL"/>
    <property type="match status" value="1"/>
</dbReference>
<keyword evidence="5" id="KW-0472">Membrane</keyword>
<dbReference type="SUPFAM" id="SSF158472">
    <property type="entry name" value="HAMP domain-like"/>
    <property type="match status" value="1"/>
</dbReference>
<dbReference type="InterPro" id="IPR003660">
    <property type="entry name" value="HAMP_dom"/>
</dbReference>
<dbReference type="InterPro" id="IPR043128">
    <property type="entry name" value="Rev_trsase/Diguanyl_cyclase"/>
</dbReference>
<evidence type="ECO:0000313" key="10">
    <source>
        <dbReference type="Proteomes" id="UP000323819"/>
    </source>
</evidence>
<feature type="domain" description="GGDEF" evidence="8">
    <location>
        <begin position="452"/>
        <end position="583"/>
    </location>
</feature>